<keyword evidence="3" id="KW-1244">Viral short tail ejection system</keyword>
<evidence type="ECO:0000256" key="8">
    <source>
        <dbReference type="ARBA" id="ARBA00023009"/>
    </source>
</evidence>
<proteinExistence type="predicted"/>
<gene>
    <name evidence="11" type="ORF">UFOVP562_23</name>
</gene>
<evidence type="ECO:0000256" key="4">
    <source>
        <dbReference type="ARBA" id="ARBA00022595"/>
    </source>
</evidence>
<evidence type="ECO:0000256" key="5">
    <source>
        <dbReference type="ARBA" id="ARBA00022612"/>
    </source>
</evidence>
<keyword evidence="6" id="KW-0946">Virion</keyword>
<dbReference type="GO" id="GO:0044423">
    <property type="term" value="C:virion component"/>
    <property type="evidence" value="ECO:0007669"/>
    <property type="project" value="UniProtKB-KW"/>
</dbReference>
<evidence type="ECO:0000256" key="7">
    <source>
        <dbReference type="ARBA" id="ARBA00022950"/>
    </source>
</evidence>
<keyword evidence="5" id="KW-1188">Viral release from host cell</keyword>
<dbReference type="GO" id="GO:0099002">
    <property type="term" value="P:symbiont genome ejection through host cell envelope, short tail mechanism"/>
    <property type="evidence" value="ECO:0007669"/>
    <property type="project" value="UniProtKB-KW"/>
</dbReference>
<evidence type="ECO:0000256" key="10">
    <source>
        <dbReference type="ARBA" id="ARBA00023296"/>
    </source>
</evidence>
<dbReference type="EMBL" id="LR796537">
    <property type="protein sequence ID" value="CAB4150136.1"/>
    <property type="molecule type" value="Genomic_DNA"/>
</dbReference>
<dbReference type="InterPro" id="IPR020991">
    <property type="entry name" value="Connector_podovirus"/>
</dbReference>
<evidence type="ECO:0000256" key="6">
    <source>
        <dbReference type="ARBA" id="ARBA00022844"/>
    </source>
</evidence>
<dbReference type="Pfam" id="PF12236">
    <property type="entry name" value="Head-tail_con"/>
    <property type="match status" value="1"/>
</dbReference>
<evidence type="ECO:0000256" key="1">
    <source>
        <dbReference type="ARBA" id="ARBA00003421"/>
    </source>
</evidence>
<organism evidence="11">
    <name type="scientific">uncultured Caudovirales phage</name>
    <dbReference type="NCBI Taxonomy" id="2100421"/>
    <lineage>
        <taxon>Viruses</taxon>
        <taxon>Duplodnaviria</taxon>
        <taxon>Heunggongvirae</taxon>
        <taxon>Uroviricota</taxon>
        <taxon>Caudoviricetes</taxon>
        <taxon>Peduoviridae</taxon>
        <taxon>Maltschvirus</taxon>
        <taxon>Maltschvirus maltsch</taxon>
    </lineage>
</organism>
<keyword evidence="4" id="KW-1162">Viral penetration into host cytoplasm</keyword>
<name>A0A6J5MYH5_9CAUD</name>
<evidence type="ECO:0000313" key="11">
    <source>
        <dbReference type="EMBL" id="CAB4150136.1"/>
    </source>
</evidence>
<evidence type="ECO:0000256" key="2">
    <source>
        <dbReference type="ARBA" id="ARBA00004328"/>
    </source>
</evidence>
<reference evidence="11" key="1">
    <citation type="submission" date="2020-04" db="EMBL/GenBank/DDBJ databases">
        <authorList>
            <person name="Chiriac C."/>
            <person name="Salcher M."/>
            <person name="Ghai R."/>
            <person name="Kavagutti S V."/>
        </authorList>
    </citation>
    <scope>NUCLEOTIDE SEQUENCE</scope>
</reference>
<protein>
    <submittedName>
        <fullName evidence="11">Head-to-tail connector protein, podovirus-type</fullName>
    </submittedName>
</protein>
<evidence type="ECO:0000256" key="3">
    <source>
        <dbReference type="ARBA" id="ARBA00022470"/>
    </source>
</evidence>
<keyword evidence="9" id="KW-0231">Viral genome packaging</keyword>
<sequence length="529" mass="58323">MDEKNENEQKASAASLYERLSTDDRQSFLDRARDCSKYTIPTLIPPSGHSSGTKYYTPYQGIGARGVNNLASKLLLALLPPNSPFFRLQIDDFTLEQMTQQEGMRANVEEGLNKIERSVQSEIESGAIRVSGFEAMKHLLVGGNALLYLPDEGGMRVFPLEKYVVRRDPMGNVLDLLVKECIAEDALPKDIREMFEGADGQDKKITGKKDVDLYTHVHLEDGQWKVYQEIKGAVVPGSEGTYPKDKSPWIPVRFTKVDGENYGRSYVEEYLGDVKSLEGLSQSIVEGSAAAAKVLFMVNPNGTTSQQSIAEAANGAIIEGNDQDVTVLQLNKFNDFRVALETATRIEERLSFAFLLNSSVQRSGERVTAEEIRYMANELESALGGIYSILSQEMQLPMVNRIMFSMERKKKMPVLPKGTVRPVIVTGIEALGRGNDMTKLQAFFQAAALMANLPPEINREDALKRLGTSLGIDMKGLVKSADQLQAEQQQAQQMAMLQQAMAPMINQGGALLKQNMANQAQPEQGAPGG</sequence>
<evidence type="ECO:0000256" key="9">
    <source>
        <dbReference type="ARBA" id="ARBA00023219"/>
    </source>
</evidence>
<keyword evidence="10" id="KW-1160">Virus entry into host cell</keyword>
<accession>A0A6J5MYH5</accession>
<comment type="function">
    <text evidence="1">Forms the portal vertex of the capsid. This portal plays critical roles in head assembly, genome packaging, neck/tail attachment, and genome ejection. The portal protein multimerizes as a single ring-shaped homododecamer arranged around a central channel.</text>
</comment>
<comment type="subcellular location">
    <subcellularLocation>
        <location evidence="2">Virion</location>
    </subcellularLocation>
</comment>
<keyword evidence="8" id="KW-1171">Viral genome ejection through host cell envelope</keyword>
<keyword evidence="7" id="KW-0118">Viral capsid assembly</keyword>